<feature type="non-terminal residue" evidence="1">
    <location>
        <position position="1"/>
    </location>
</feature>
<dbReference type="EMBL" id="CAXAMM010018523">
    <property type="protein sequence ID" value="CAK9043579.1"/>
    <property type="molecule type" value="Genomic_DNA"/>
</dbReference>
<reference evidence="1 2" key="1">
    <citation type="submission" date="2024-02" db="EMBL/GenBank/DDBJ databases">
        <authorList>
            <person name="Chen Y."/>
            <person name="Shah S."/>
            <person name="Dougan E. K."/>
            <person name="Thang M."/>
            <person name="Chan C."/>
        </authorList>
    </citation>
    <scope>NUCLEOTIDE SEQUENCE [LARGE SCALE GENOMIC DNA]</scope>
</reference>
<evidence type="ECO:0000313" key="1">
    <source>
        <dbReference type="EMBL" id="CAK9043579.1"/>
    </source>
</evidence>
<organism evidence="1 2">
    <name type="scientific">Durusdinium trenchii</name>
    <dbReference type="NCBI Taxonomy" id="1381693"/>
    <lineage>
        <taxon>Eukaryota</taxon>
        <taxon>Sar</taxon>
        <taxon>Alveolata</taxon>
        <taxon>Dinophyceae</taxon>
        <taxon>Suessiales</taxon>
        <taxon>Symbiodiniaceae</taxon>
        <taxon>Durusdinium</taxon>
    </lineage>
</organism>
<proteinExistence type="predicted"/>
<name>A0ABP0LYJ4_9DINO</name>
<accession>A0ABP0LYJ4</accession>
<keyword evidence="2" id="KW-1185">Reference proteome</keyword>
<gene>
    <name evidence="1" type="ORF">SCF082_LOCUS24883</name>
</gene>
<comment type="caution">
    <text evidence="1">The sequence shown here is derived from an EMBL/GenBank/DDBJ whole genome shotgun (WGS) entry which is preliminary data.</text>
</comment>
<sequence length="56" mass="5833">EVAAAQETALARLTSHTDGAQGSFMVSTLAMFAQPGLRRGNGNNFPVVSFTFCGKA</sequence>
<protein>
    <submittedName>
        <fullName evidence="1">Uncharacterized protein</fullName>
    </submittedName>
</protein>
<feature type="non-terminal residue" evidence="1">
    <location>
        <position position="56"/>
    </location>
</feature>
<dbReference type="Proteomes" id="UP001642464">
    <property type="component" value="Unassembled WGS sequence"/>
</dbReference>
<evidence type="ECO:0000313" key="2">
    <source>
        <dbReference type="Proteomes" id="UP001642464"/>
    </source>
</evidence>